<keyword evidence="3" id="KW-1185">Reference proteome</keyword>
<proteinExistence type="predicted"/>
<dbReference type="RefSeq" id="WP_134189827.1">
    <property type="nucleotide sequence ID" value="NZ_JBHLUW010000027.1"/>
</dbReference>
<dbReference type="InterPro" id="IPR037523">
    <property type="entry name" value="VOC_core"/>
</dbReference>
<dbReference type="InterPro" id="IPR004360">
    <property type="entry name" value="Glyas_Fos-R_dOase_dom"/>
</dbReference>
<gene>
    <name evidence="2" type="ORF">BX592_101264</name>
</gene>
<evidence type="ECO:0000313" key="2">
    <source>
        <dbReference type="EMBL" id="TDY54808.1"/>
    </source>
</evidence>
<name>A0A4R8M309_9BURK</name>
<dbReference type="EMBL" id="SORE01000001">
    <property type="protein sequence ID" value="TDY54808.1"/>
    <property type="molecule type" value="Genomic_DNA"/>
</dbReference>
<reference evidence="2 3" key="1">
    <citation type="submission" date="2019-03" db="EMBL/GenBank/DDBJ databases">
        <title>Genomic Encyclopedia of Type Strains, Phase III (KMG-III): the genomes of soil and plant-associated and newly described type strains.</title>
        <authorList>
            <person name="Whitman W."/>
        </authorList>
    </citation>
    <scope>NUCLEOTIDE SEQUENCE [LARGE SCALE GENOMIC DNA]</scope>
    <source>
        <strain evidence="2 3">LMG 29544</strain>
    </source>
</reference>
<dbReference type="SUPFAM" id="SSF54593">
    <property type="entry name" value="Glyoxalase/Bleomycin resistance protein/Dihydroxybiphenyl dioxygenase"/>
    <property type="match status" value="1"/>
</dbReference>
<dbReference type="Gene3D" id="3.10.180.10">
    <property type="entry name" value="2,3-Dihydroxybiphenyl 1,2-Dioxygenase, domain 1"/>
    <property type="match status" value="1"/>
</dbReference>
<dbReference type="InterPro" id="IPR029068">
    <property type="entry name" value="Glyas_Bleomycin-R_OHBP_Dase"/>
</dbReference>
<dbReference type="Pfam" id="PF00903">
    <property type="entry name" value="Glyoxalase"/>
    <property type="match status" value="1"/>
</dbReference>
<dbReference type="OrthoDB" id="4265398at2"/>
<organism evidence="2 3">
    <name type="scientific">Paraburkholderia rhizosphaerae</name>
    <dbReference type="NCBI Taxonomy" id="480658"/>
    <lineage>
        <taxon>Bacteria</taxon>
        <taxon>Pseudomonadati</taxon>
        <taxon>Pseudomonadota</taxon>
        <taxon>Betaproteobacteria</taxon>
        <taxon>Burkholderiales</taxon>
        <taxon>Burkholderiaceae</taxon>
        <taxon>Paraburkholderia</taxon>
    </lineage>
</organism>
<accession>A0A4R8M309</accession>
<dbReference type="PANTHER" id="PTHR36503:SF2">
    <property type="entry name" value="BLR2408 PROTEIN"/>
    <property type="match status" value="1"/>
</dbReference>
<protein>
    <recommendedName>
        <fullName evidence="1">VOC domain-containing protein</fullName>
    </recommendedName>
</protein>
<dbReference type="PROSITE" id="PS51819">
    <property type="entry name" value="VOC"/>
    <property type="match status" value="1"/>
</dbReference>
<comment type="caution">
    <text evidence="2">The sequence shown here is derived from an EMBL/GenBank/DDBJ whole genome shotgun (WGS) entry which is preliminary data.</text>
</comment>
<sequence>MHKQIFLNIAVDNLERSKAFFAKLGFTFEPRFTDQNAACMIVGENIFTMLLTKPFFSTFTSKPLSDPSTSTEALICLSCDSRAEVDDLVAKAVAAGGTAPRKPQDYGFMYGHGFEDPDGHIWELAFMDPNVPMPERPAESATPAAN</sequence>
<dbReference type="Proteomes" id="UP000295509">
    <property type="component" value="Unassembled WGS sequence"/>
</dbReference>
<dbReference type="PANTHER" id="PTHR36503">
    <property type="entry name" value="BLR2520 PROTEIN"/>
    <property type="match status" value="1"/>
</dbReference>
<evidence type="ECO:0000313" key="3">
    <source>
        <dbReference type="Proteomes" id="UP000295509"/>
    </source>
</evidence>
<feature type="domain" description="VOC" evidence="1">
    <location>
        <begin position="3"/>
        <end position="127"/>
    </location>
</feature>
<evidence type="ECO:0000259" key="1">
    <source>
        <dbReference type="PROSITE" id="PS51819"/>
    </source>
</evidence>
<dbReference type="AlphaFoldDB" id="A0A4R8M309"/>